<dbReference type="NCBIfam" id="TIGR00562">
    <property type="entry name" value="proto_IX_ox"/>
    <property type="match status" value="1"/>
</dbReference>
<sequence>MLLPLTKLKPRAKVAVVGGGVSGLCFTYFLSKLRPDVEITLFESQNRTGGWIYSCNTRDMSGNPIMLEKGPRTLRGVSDGTVLIMDTLKDLGKEAVIQSIDKGCIADKKFLLDPSDKLVQVPNSISTTVKFLLNPLGKGLITGMMGEWFRKKSPHPGQDESVESICDRRFGNNYISNNMISALLRGIYGDDVSLLSAKRTFKKIYYNELKHGSNTQAMIDNMRGKSRSKKTENLHQSLTGCLNDYSNAFGKDRSKLLDLSNTLKKYPMLGLAGGLETFPKIVRNALNEFKNVKIVTGNPVTQIMKRPANETTIGLKAKSGDQYETFDHLRLTITPPKIAKLLPKDQNSLSKLLDEIQSNTIILVNYYLPNKDVIDADLQGFGYLVPKSNKNPGKLLGVIFDSVIERNFKPLFDKLSTNPNALNKYTKVTAMIGGCMLNEHGVPVVPSREVTISAVKDALNNHLGISNKDLEAGQWEFTIADRCLPRFHVGYDAWQERAERKLQESYGQTVSVGGMGFSRSPGVPDVIVDGFNDALQLSK</sequence>
<keyword evidence="5 13" id="KW-0285">Flavoprotein</keyword>
<evidence type="ECO:0000256" key="7">
    <source>
        <dbReference type="ARBA" id="ARBA00023002"/>
    </source>
</evidence>
<dbReference type="OrthoDB" id="438553at2759"/>
<accession>A0A6C1DSD8</accession>
<evidence type="ECO:0000256" key="3">
    <source>
        <dbReference type="ARBA" id="ARBA00010551"/>
    </source>
</evidence>
<dbReference type="GO" id="GO:0005743">
    <property type="term" value="C:mitochondrial inner membrane"/>
    <property type="evidence" value="ECO:0007669"/>
    <property type="project" value="UniProtKB-SubCell"/>
</dbReference>
<dbReference type="SUPFAM" id="SSF51905">
    <property type="entry name" value="FAD/NAD(P)-binding domain"/>
    <property type="match status" value="1"/>
</dbReference>
<dbReference type="EMBL" id="CP048986">
    <property type="protein sequence ID" value="QID79104.1"/>
    <property type="molecule type" value="Genomic_DNA"/>
</dbReference>
<keyword evidence="9 13" id="KW-0350">Heme biosynthesis</keyword>
<dbReference type="Proteomes" id="UP000501346">
    <property type="component" value="Chromosome ScV"/>
</dbReference>
<dbReference type="GO" id="GO:0004729">
    <property type="term" value="F:oxygen-dependent protoporphyrinogen oxidase activity"/>
    <property type="evidence" value="ECO:0007669"/>
    <property type="project" value="UniProtKB-UniRule"/>
</dbReference>
<evidence type="ECO:0000256" key="13">
    <source>
        <dbReference type="RuleBase" id="RU367069"/>
    </source>
</evidence>
<comment type="function">
    <text evidence="1 13">Catalyzes the 6-electron oxidation of protoporphyrinogen-IX to form protoporphyrin-IX.</text>
</comment>
<dbReference type="UniPathway" id="UPA00251">
    <property type="reaction ID" value="UER00324"/>
</dbReference>
<organism evidence="14 15">
    <name type="scientific">Saccharomyces pastorianus</name>
    <name type="common">Lager yeast</name>
    <name type="synonym">Saccharomyces cerevisiae x Saccharomyces eubayanus</name>
    <dbReference type="NCBI Taxonomy" id="27292"/>
    <lineage>
        <taxon>Eukaryota</taxon>
        <taxon>Fungi</taxon>
        <taxon>Dikarya</taxon>
        <taxon>Ascomycota</taxon>
        <taxon>Saccharomycotina</taxon>
        <taxon>Saccharomycetes</taxon>
        <taxon>Saccharomycetales</taxon>
        <taxon>Saccharomycetaceae</taxon>
        <taxon>Saccharomyces</taxon>
    </lineage>
</organism>
<dbReference type="GO" id="GO:0006782">
    <property type="term" value="P:protoporphyrinogen IX biosynthetic process"/>
    <property type="evidence" value="ECO:0007669"/>
    <property type="project" value="UniProtKB-UniRule"/>
</dbReference>
<comment type="cofactor">
    <cofactor evidence="13">
        <name>FAD</name>
        <dbReference type="ChEBI" id="CHEBI:57692"/>
    </cofactor>
    <text evidence="13">Binds 1 FAD per subunit.</text>
</comment>
<evidence type="ECO:0000256" key="12">
    <source>
        <dbReference type="ARBA" id="ARBA00047554"/>
    </source>
</evidence>
<dbReference type="InterPro" id="IPR036188">
    <property type="entry name" value="FAD/NAD-bd_sf"/>
</dbReference>
<evidence type="ECO:0000256" key="1">
    <source>
        <dbReference type="ARBA" id="ARBA00002600"/>
    </source>
</evidence>
<evidence type="ECO:0000313" key="14">
    <source>
        <dbReference type="EMBL" id="QID79104.1"/>
    </source>
</evidence>
<name>A0A6C1DSD8_SACPS</name>
<evidence type="ECO:0000256" key="9">
    <source>
        <dbReference type="ARBA" id="ARBA00023133"/>
    </source>
</evidence>
<dbReference type="Pfam" id="PF13450">
    <property type="entry name" value="NAD_binding_8"/>
    <property type="match status" value="1"/>
</dbReference>
<dbReference type="PANTHER" id="PTHR42923">
    <property type="entry name" value="PROTOPORPHYRINOGEN OXIDASE"/>
    <property type="match status" value="1"/>
</dbReference>
<evidence type="ECO:0000256" key="2">
    <source>
        <dbReference type="ARBA" id="ARBA00005073"/>
    </source>
</evidence>
<gene>
    <name evidence="14" type="primary">HEM14_1</name>
    <name evidence="14" type="ORF">GRS66_001343</name>
</gene>
<dbReference type="FunFam" id="3.50.50.60:FF:000276">
    <property type="entry name" value="Protoporphyrinogen oxidase"/>
    <property type="match status" value="1"/>
</dbReference>
<dbReference type="InterPro" id="IPR004572">
    <property type="entry name" value="Protoporphyrinogen_oxidase"/>
</dbReference>
<comment type="catalytic activity">
    <reaction evidence="12 13">
        <text>protoporphyrinogen IX + 3 O2 = protoporphyrin IX + 3 H2O2</text>
        <dbReference type="Rhea" id="RHEA:25576"/>
        <dbReference type="ChEBI" id="CHEBI:15379"/>
        <dbReference type="ChEBI" id="CHEBI:16240"/>
        <dbReference type="ChEBI" id="CHEBI:57306"/>
        <dbReference type="ChEBI" id="CHEBI:57307"/>
        <dbReference type="EC" id="1.3.3.4"/>
    </reaction>
</comment>
<evidence type="ECO:0000256" key="6">
    <source>
        <dbReference type="ARBA" id="ARBA00022827"/>
    </source>
</evidence>
<comment type="similarity">
    <text evidence="3 13">Belongs to the protoporphyrinogen/coproporphyrinogen oxidase family. Protoporphyrinogen oxidase subfamily.</text>
</comment>
<keyword evidence="15" id="KW-1185">Reference proteome</keyword>
<evidence type="ECO:0000256" key="11">
    <source>
        <dbReference type="ARBA" id="ARBA00044160"/>
    </source>
</evidence>
<dbReference type="PANTHER" id="PTHR42923:SF3">
    <property type="entry name" value="PROTOPORPHYRINOGEN OXIDASE"/>
    <property type="match status" value="1"/>
</dbReference>
<dbReference type="EC" id="1.3.3.4" evidence="4 13"/>
<keyword evidence="6 13" id="KW-0274">FAD</keyword>
<keyword evidence="7 13" id="KW-0560">Oxidoreductase</keyword>
<protein>
    <recommendedName>
        <fullName evidence="11 13">Protoporphyrinogen oxidase</fullName>
        <ecNumber evidence="4 13">1.3.3.4</ecNumber>
    </recommendedName>
</protein>
<proteinExistence type="inferred from homology"/>
<keyword evidence="8" id="KW-0496">Mitochondrion</keyword>
<evidence type="ECO:0000313" key="15">
    <source>
        <dbReference type="Proteomes" id="UP000501346"/>
    </source>
</evidence>
<dbReference type="SUPFAM" id="SSF54373">
    <property type="entry name" value="FAD-linked reductases, C-terminal domain"/>
    <property type="match status" value="1"/>
</dbReference>
<evidence type="ECO:0000256" key="10">
    <source>
        <dbReference type="ARBA" id="ARBA00023244"/>
    </source>
</evidence>
<keyword evidence="10 13" id="KW-0627">Porphyrin biosynthesis</keyword>
<evidence type="ECO:0000256" key="4">
    <source>
        <dbReference type="ARBA" id="ARBA00012867"/>
    </source>
</evidence>
<dbReference type="Gene3D" id="3.50.50.60">
    <property type="entry name" value="FAD/NAD(P)-binding domain"/>
    <property type="match status" value="1"/>
</dbReference>
<dbReference type="AlphaFoldDB" id="A0A6C1DSD8"/>
<reference evidence="14 15" key="1">
    <citation type="journal article" date="2019" name="BMC Genomics">
        <title>Chromosome level assembly and comparative genome analysis confirm lager-brewing yeasts originated from a single hybridization.</title>
        <authorList>
            <person name="Salazar A.N."/>
            <person name="Gorter de Vries A.R."/>
            <person name="van den Broek M."/>
            <person name="Brouwers N."/>
            <person name="de la Torre Cortes P."/>
            <person name="Kuijpers N.G.A."/>
            <person name="Daran J.G."/>
            <person name="Abeel T."/>
        </authorList>
    </citation>
    <scope>NUCLEOTIDE SEQUENCE [LARGE SCALE GENOMIC DNA]</scope>
    <source>
        <strain evidence="14 15">CBS 1483</strain>
    </source>
</reference>
<evidence type="ECO:0000256" key="5">
    <source>
        <dbReference type="ARBA" id="ARBA00022630"/>
    </source>
</evidence>
<comment type="subcellular location">
    <subcellularLocation>
        <location evidence="13">Mitochondrion inner membrane</location>
    </subcellularLocation>
</comment>
<evidence type="ECO:0000256" key="8">
    <source>
        <dbReference type="ARBA" id="ARBA00023128"/>
    </source>
</evidence>
<dbReference type="InterPro" id="IPR050464">
    <property type="entry name" value="Zeta_carotene_desat/Oxidored"/>
</dbReference>
<comment type="pathway">
    <text evidence="2 13">Porphyrin-containing compound metabolism; protoporphyrin-IX biosynthesis; protoporphyrin-IX from protoporphyrinogen-IX: step 1/1.</text>
</comment>